<dbReference type="Proteomes" id="UP001165186">
    <property type="component" value="Unassembled WGS sequence"/>
</dbReference>
<keyword evidence="2" id="KW-1185">Reference proteome</keyword>
<sequence>MSSEKPLKVLIVGASISGLTLAHCLDRANIDYEVFDGYPVAPPVGASICIFPNGSAVLDQLGLYESLIALGKGVDHVWLRLSGGKALRSMENVNYLEQRAGYPGNPLPRQDLIQMLYDHLPDKSKVHAGKEKKVLGVEHLQDGVTLHTADGAVARGDLVVGCDGIHSTIRSEMWRIANAVQPGALAEDHSAFASEYRCLFGISDPVRGVPAGDSHLVTGKPGYLLFTGINGEVFWFLYQKMDRKYTYPEIARFSRQEAEALALQHLNDPLTDKVTFGDIWKERKTFTLLPMEEGVVKNWHWGRIAVLGDAAHKVAVNLGQGGNSAIEDAAALANSLNSAVKSSPSRNLSFAELKKALSQYQASRLPRMEKVGKFSMDVCRFQGEEGIINFPLFVTSYWLKRDPWVDMQAGMARGGMTLDFVPAPKGIAKSKTTPQKQSGILPMTVGLLWGFGIVFFVKNSSSSGLWMPKFGLLG</sequence>
<evidence type="ECO:0000313" key="2">
    <source>
        <dbReference type="Proteomes" id="UP001165186"/>
    </source>
</evidence>
<proteinExistence type="predicted"/>
<protein>
    <submittedName>
        <fullName evidence="1">Fad binding domain-containing protein</fullName>
    </submittedName>
</protein>
<reference evidence="1" key="1">
    <citation type="submission" date="2024-09" db="EMBL/GenBank/DDBJ databases">
        <title>Draft Genome Sequences of Neofusicoccum parvum.</title>
        <authorList>
            <person name="Ashida A."/>
            <person name="Camagna M."/>
            <person name="Tanaka A."/>
            <person name="Takemoto D."/>
        </authorList>
    </citation>
    <scope>NUCLEOTIDE SEQUENCE</scope>
    <source>
        <strain evidence="1">PPO83</strain>
    </source>
</reference>
<evidence type="ECO:0000313" key="1">
    <source>
        <dbReference type="EMBL" id="GME36715.1"/>
    </source>
</evidence>
<gene>
    <name evidence="1" type="primary">g6482</name>
    <name evidence="1" type="ORF">NpPPO83_00006482</name>
</gene>
<dbReference type="EMBL" id="BSXG01000076">
    <property type="protein sequence ID" value="GME36715.1"/>
    <property type="molecule type" value="Genomic_DNA"/>
</dbReference>
<name>A0ACB5SE03_9PEZI</name>
<organism evidence="1 2">
    <name type="scientific">Neofusicoccum parvum</name>
    <dbReference type="NCBI Taxonomy" id="310453"/>
    <lineage>
        <taxon>Eukaryota</taxon>
        <taxon>Fungi</taxon>
        <taxon>Dikarya</taxon>
        <taxon>Ascomycota</taxon>
        <taxon>Pezizomycotina</taxon>
        <taxon>Dothideomycetes</taxon>
        <taxon>Dothideomycetes incertae sedis</taxon>
        <taxon>Botryosphaeriales</taxon>
        <taxon>Botryosphaeriaceae</taxon>
        <taxon>Neofusicoccum</taxon>
    </lineage>
</organism>
<accession>A0ACB5SE03</accession>
<comment type="caution">
    <text evidence="1">The sequence shown here is derived from an EMBL/GenBank/DDBJ whole genome shotgun (WGS) entry which is preliminary data.</text>
</comment>